<dbReference type="AlphaFoldDB" id="A0A7G2D782"/>
<evidence type="ECO:0000313" key="1">
    <source>
        <dbReference type="EMBL" id="CAD5244051.1"/>
    </source>
</evidence>
<dbReference type="GeneID" id="58918638"/>
<organism evidence="1 2">
    <name type="scientific">Thermococcus camini</name>
    <dbReference type="NCBI Taxonomy" id="2016373"/>
    <lineage>
        <taxon>Archaea</taxon>
        <taxon>Methanobacteriati</taxon>
        <taxon>Methanobacteriota</taxon>
        <taxon>Thermococci</taxon>
        <taxon>Thermococcales</taxon>
        <taxon>Thermococcaceae</taxon>
        <taxon>Thermococcus</taxon>
    </lineage>
</organism>
<keyword evidence="2" id="KW-1185">Reference proteome</keyword>
<dbReference type="EMBL" id="LR881183">
    <property type="protein sequence ID" value="CAD5244051.1"/>
    <property type="molecule type" value="Genomic_DNA"/>
</dbReference>
<dbReference type="RefSeq" id="WP_188201902.1">
    <property type="nucleotide sequence ID" value="NZ_LR881183.1"/>
</dbReference>
<name>A0A7G2D782_9EURY</name>
<accession>A0A7G2D782</accession>
<dbReference type="Proteomes" id="UP000516304">
    <property type="component" value="Chromosome TIRI35C"/>
</dbReference>
<proteinExistence type="predicted"/>
<protein>
    <submittedName>
        <fullName evidence="1">Uncharacterized protein</fullName>
    </submittedName>
</protein>
<dbReference type="KEGG" id="tcq:TIRI35C_0897"/>
<sequence length="235" mass="26192">MRKYLVPILALVILGGVLSTAYALSQPPAQKTLVVALENMKTYRFTREINFNQYRVYVVDNGDSRSIRKQFLYTGRMMATGSVDLTSGRVQEHEEFYINGSLAMEGDALVDLNTGKISGTVTLADGTSMDIVTFWEKYYGISQEQALEAIKASLPTLLLRNVAVNSGNVQIVSDSPSLMDRILMGLGLKEKLFKYRIQVGSGKEWQVLVTSRGVPVEFEYTDPDAHMVIHITPKE</sequence>
<evidence type="ECO:0000313" key="2">
    <source>
        <dbReference type="Proteomes" id="UP000516304"/>
    </source>
</evidence>
<gene>
    <name evidence="1" type="ORF">TIRI35C_0897</name>
</gene>
<reference evidence="1 2" key="1">
    <citation type="submission" date="2020-09" db="EMBL/GenBank/DDBJ databases">
        <authorList>
            <person name="Courtine D."/>
        </authorList>
    </citation>
    <scope>NUCLEOTIDE SEQUENCE [LARGE SCALE GENOMIC DNA]</scope>
    <source>
        <strain evidence="1 2">IRI35c</strain>
    </source>
</reference>